<feature type="coiled-coil region" evidence="1">
    <location>
        <begin position="1"/>
        <end position="28"/>
    </location>
</feature>
<name>A0ABQ5FV17_9ASTR</name>
<comment type="caution">
    <text evidence="2">The sequence shown here is derived from an EMBL/GenBank/DDBJ whole genome shotgun (WGS) entry which is preliminary data.</text>
</comment>
<dbReference type="Proteomes" id="UP001151760">
    <property type="component" value="Unassembled WGS sequence"/>
</dbReference>
<keyword evidence="1" id="KW-0175">Coiled coil</keyword>
<sequence>MNDIIWKKNALKQEIDSLKQTLSKQVKEKELLLQTFTVFKKESKEKENKYMDKEIALENKIKELDNIVYKVGQSARTVHMLTKPQVFYDDSHQKALSYQNPFYLKKAQRIKPTLYDGFVISKKHDVISVVDEEETLILEEESRSKMLAKQNDPILKERKFNISPINYSELNKLSEDFGKCFVPQMQLSVEQAFWLLLSNPKSEQLDVTQTPVEIEVPKELPKVSLVKTSFQKLKNHLASFEKVVKVRTTPDAITEGSWGFEHTKQVFKEEVIPFINSLQASFKDFENGLHSEINEVKTVFNQMEAAVVQYVMNILMHADYVSINVLPANNKCLVDDILESERLIKENDHLFELFLSQDIVHIYVNSLATLTNYAKMEQDFIHEYNENLMLKAELAKKEHMVEKKIFDEVILRCSRLENRNVNLELKLQHQKESFLNNKSFNNQNAPEITEFFKINEWQAKLDAKDVSISNLRENIESLKGKNVVEKYVTPNKAKVIALGMFKLDLEPLTSKVLKNRDAHIYYIKHSQENADILQELVEHARALRSLDSDLDSACFNHCIQATKLTTFVPLAPFYTATTTSISMLDKSLSIPSYIVILVIFH</sequence>
<evidence type="ECO:0000313" key="2">
    <source>
        <dbReference type="EMBL" id="GJT66507.1"/>
    </source>
</evidence>
<evidence type="ECO:0008006" key="4">
    <source>
        <dbReference type="Google" id="ProtNLM"/>
    </source>
</evidence>
<accession>A0ABQ5FV17</accession>
<reference evidence="2" key="2">
    <citation type="submission" date="2022-01" db="EMBL/GenBank/DDBJ databases">
        <authorList>
            <person name="Yamashiro T."/>
            <person name="Shiraishi A."/>
            <person name="Satake H."/>
            <person name="Nakayama K."/>
        </authorList>
    </citation>
    <scope>NUCLEOTIDE SEQUENCE</scope>
</reference>
<organism evidence="2 3">
    <name type="scientific">Tanacetum coccineum</name>
    <dbReference type="NCBI Taxonomy" id="301880"/>
    <lineage>
        <taxon>Eukaryota</taxon>
        <taxon>Viridiplantae</taxon>
        <taxon>Streptophyta</taxon>
        <taxon>Embryophyta</taxon>
        <taxon>Tracheophyta</taxon>
        <taxon>Spermatophyta</taxon>
        <taxon>Magnoliopsida</taxon>
        <taxon>eudicotyledons</taxon>
        <taxon>Gunneridae</taxon>
        <taxon>Pentapetalae</taxon>
        <taxon>asterids</taxon>
        <taxon>campanulids</taxon>
        <taxon>Asterales</taxon>
        <taxon>Asteraceae</taxon>
        <taxon>Asteroideae</taxon>
        <taxon>Anthemideae</taxon>
        <taxon>Anthemidinae</taxon>
        <taxon>Tanacetum</taxon>
    </lineage>
</organism>
<gene>
    <name evidence="2" type="ORF">Tco_1017987</name>
</gene>
<proteinExistence type="predicted"/>
<feature type="coiled-coil region" evidence="1">
    <location>
        <begin position="413"/>
        <end position="481"/>
    </location>
</feature>
<dbReference type="EMBL" id="BQNB010017720">
    <property type="protein sequence ID" value="GJT66507.1"/>
    <property type="molecule type" value="Genomic_DNA"/>
</dbReference>
<evidence type="ECO:0000313" key="3">
    <source>
        <dbReference type="Proteomes" id="UP001151760"/>
    </source>
</evidence>
<protein>
    <recommendedName>
        <fullName evidence="4">DUF641 domain-containing protein</fullName>
    </recommendedName>
</protein>
<evidence type="ECO:0000256" key="1">
    <source>
        <dbReference type="SAM" id="Coils"/>
    </source>
</evidence>
<reference evidence="2" key="1">
    <citation type="journal article" date="2022" name="Int. J. Mol. Sci.">
        <title>Draft Genome of Tanacetum Coccineum: Genomic Comparison of Closely Related Tanacetum-Family Plants.</title>
        <authorList>
            <person name="Yamashiro T."/>
            <person name="Shiraishi A."/>
            <person name="Nakayama K."/>
            <person name="Satake H."/>
        </authorList>
    </citation>
    <scope>NUCLEOTIDE SEQUENCE</scope>
</reference>
<keyword evidence="3" id="KW-1185">Reference proteome</keyword>